<evidence type="ECO:0000313" key="3">
    <source>
        <dbReference type="EMBL" id="CAB4855167.1"/>
    </source>
</evidence>
<dbReference type="EMBL" id="CAFBQL010000003">
    <property type="protein sequence ID" value="CAB5056039.1"/>
    <property type="molecule type" value="Genomic_DNA"/>
</dbReference>
<keyword evidence="1" id="KW-0472">Membrane</keyword>
<name>A0A6J7HEL6_9ZZZZ</name>
<protein>
    <submittedName>
        <fullName evidence="4">Unannotated protein</fullName>
    </submittedName>
</protein>
<dbReference type="AlphaFoldDB" id="A0A6J7HEL6"/>
<keyword evidence="1" id="KW-1133">Transmembrane helix</keyword>
<dbReference type="EMBL" id="CAFBMV010000003">
    <property type="protein sequence ID" value="CAB4919441.1"/>
    <property type="molecule type" value="Genomic_DNA"/>
</dbReference>
<evidence type="ECO:0000313" key="5">
    <source>
        <dbReference type="EMBL" id="CAB5056039.1"/>
    </source>
</evidence>
<dbReference type="EMBL" id="CAEZZC010000017">
    <property type="protein sequence ID" value="CAB4756652.1"/>
    <property type="molecule type" value="Genomic_DNA"/>
</dbReference>
<organism evidence="4">
    <name type="scientific">freshwater metagenome</name>
    <dbReference type="NCBI Taxonomy" id="449393"/>
    <lineage>
        <taxon>unclassified sequences</taxon>
        <taxon>metagenomes</taxon>
        <taxon>ecological metagenomes</taxon>
    </lineage>
</organism>
<dbReference type="EMBL" id="CAFBLE010000001">
    <property type="protein sequence ID" value="CAB4855167.1"/>
    <property type="molecule type" value="Genomic_DNA"/>
</dbReference>
<evidence type="ECO:0000256" key="1">
    <source>
        <dbReference type="SAM" id="Phobius"/>
    </source>
</evidence>
<accession>A0A6J7HEL6</accession>
<dbReference type="Pfam" id="PF14155">
    <property type="entry name" value="DUF4307"/>
    <property type="match status" value="1"/>
</dbReference>
<gene>
    <name evidence="2" type="ORF">UFOPK2822_01181</name>
    <name evidence="3" type="ORF">UFOPK3346_00036</name>
    <name evidence="4" type="ORF">UFOPK3670_00568</name>
    <name evidence="5" type="ORF">UFOPK4308_00536</name>
</gene>
<dbReference type="InterPro" id="IPR025443">
    <property type="entry name" value="DUF4307"/>
</dbReference>
<reference evidence="4" key="1">
    <citation type="submission" date="2020-05" db="EMBL/GenBank/DDBJ databases">
        <authorList>
            <person name="Chiriac C."/>
            <person name="Salcher M."/>
            <person name="Ghai R."/>
            <person name="Kavagutti S V."/>
        </authorList>
    </citation>
    <scope>NUCLEOTIDE SEQUENCE</scope>
</reference>
<sequence>MSEFSYSDRYGQVPTRWKPLAVTLLIIGGAWLLWAGLHHSRPAISASLISFSVSSDREVSIRYSLDRRDPSLPVTCTLVAHDFDKNVVGEVDALFPAGAAHIETITLIATRSASVNAGISRCWATTQ</sequence>
<evidence type="ECO:0000313" key="4">
    <source>
        <dbReference type="EMBL" id="CAB4919441.1"/>
    </source>
</evidence>
<keyword evidence="1" id="KW-0812">Transmembrane</keyword>
<evidence type="ECO:0000313" key="2">
    <source>
        <dbReference type="EMBL" id="CAB4756652.1"/>
    </source>
</evidence>
<feature type="transmembrane region" description="Helical" evidence="1">
    <location>
        <begin position="20"/>
        <end position="37"/>
    </location>
</feature>
<proteinExistence type="predicted"/>